<dbReference type="GO" id="GO:0005524">
    <property type="term" value="F:ATP binding"/>
    <property type="evidence" value="ECO:0007669"/>
    <property type="project" value="UniProtKB-KW"/>
</dbReference>
<evidence type="ECO:0000256" key="6">
    <source>
        <dbReference type="ARBA" id="ARBA00022840"/>
    </source>
</evidence>
<dbReference type="InterPro" id="IPR040198">
    <property type="entry name" value="Fido_containing"/>
</dbReference>
<keyword evidence="8" id="KW-0472">Membrane</keyword>
<organism evidence="12 13">
    <name type="scientific">Deinococcus soli</name>
    <name type="common">ex Cha et al. 2016</name>
    <dbReference type="NCBI Taxonomy" id="1309411"/>
    <lineage>
        <taxon>Bacteria</taxon>
        <taxon>Thermotogati</taxon>
        <taxon>Deinococcota</taxon>
        <taxon>Deinococci</taxon>
        <taxon>Deinococcales</taxon>
        <taxon>Deinococcaceae</taxon>
        <taxon>Deinococcus</taxon>
    </lineage>
</organism>
<evidence type="ECO:0000256" key="10">
    <source>
        <dbReference type="PIRSR" id="PIRSR640198-2"/>
    </source>
</evidence>
<keyword evidence="5" id="KW-0802">TPR repeat</keyword>
<feature type="binding site" evidence="10">
    <location>
        <begin position="188"/>
        <end position="189"/>
    </location>
    <ligand>
        <name>ATP</name>
        <dbReference type="ChEBI" id="CHEBI:30616"/>
    </ligand>
</feature>
<dbReference type="InterPro" id="IPR003812">
    <property type="entry name" value="Fido"/>
</dbReference>
<evidence type="ECO:0000256" key="8">
    <source>
        <dbReference type="ARBA" id="ARBA00023136"/>
    </source>
</evidence>
<protein>
    <submittedName>
        <fullName evidence="12">Fic family protein</fullName>
    </submittedName>
</protein>
<dbReference type="PANTHER" id="PTHR13504:SF34">
    <property type="entry name" value="PROTEIN ADENYLYLTRANSFERASE FICD"/>
    <property type="match status" value="1"/>
</dbReference>
<dbReference type="RefSeq" id="WP_309853994.1">
    <property type="nucleotide sequence ID" value="NZ_JAVDQJ010000004.1"/>
</dbReference>
<evidence type="ECO:0000259" key="11">
    <source>
        <dbReference type="PROSITE" id="PS51459"/>
    </source>
</evidence>
<dbReference type="EMBL" id="JAVDQK010000005">
    <property type="protein sequence ID" value="MDR6219008.1"/>
    <property type="molecule type" value="Genomic_DNA"/>
</dbReference>
<evidence type="ECO:0000256" key="5">
    <source>
        <dbReference type="ARBA" id="ARBA00022803"/>
    </source>
</evidence>
<gene>
    <name evidence="12" type="ORF">J2Y00_002605</name>
</gene>
<comment type="subcellular location">
    <subcellularLocation>
        <location evidence="1">Membrane</location>
        <topology evidence="1">Single-pass membrane protein</topology>
    </subcellularLocation>
</comment>
<dbReference type="AlphaFoldDB" id="A0AAE3XDS5"/>
<feature type="domain" description="Fido" evidence="11">
    <location>
        <begin position="64"/>
        <end position="211"/>
    </location>
</feature>
<dbReference type="Gene3D" id="1.10.3290.10">
    <property type="entry name" value="Fido-like domain"/>
    <property type="match status" value="1"/>
</dbReference>
<keyword evidence="7" id="KW-1133">Transmembrane helix</keyword>
<dbReference type="Proteomes" id="UP001185331">
    <property type="component" value="Unassembled WGS sequence"/>
</dbReference>
<dbReference type="GO" id="GO:0016020">
    <property type="term" value="C:membrane"/>
    <property type="evidence" value="ECO:0007669"/>
    <property type="project" value="UniProtKB-SubCell"/>
</dbReference>
<keyword evidence="3" id="KW-0677">Repeat</keyword>
<evidence type="ECO:0000256" key="4">
    <source>
        <dbReference type="ARBA" id="ARBA00022741"/>
    </source>
</evidence>
<evidence type="ECO:0000256" key="7">
    <source>
        <dbReference type="ARBA" id="ARBA00022989"/>
    </source>
</evidence>
<keyword evidence="2" id="KW-0812">Transmembrane</keyword>
<dbReference type="Pfam" id="PF02661">
    <property type="entry name" value="Fic"/>
    <property type="match status" value="1"/>
</dbReference>
<dbReference type="InterPro" id="IPR036597">
    <property type="entry name" value="Fido-like_dom_sf"/>
</dbReference>
<evidence type="ECO:0000313" key="13">
    <source>
        <dbReference type="Proteomes" id="UP001185331"/>
    </source>
</evidence>
<feature type="binding site" evidence="10">
    <location>
        <begin position="156"/>
        <end position="163"/>
    </location>
    <ligand>
        <name>ATP</name>
        <dbReference type="ChEBI" id="CHEBI:30616"/>
    </ligand>
</feature>
<sequence>MTPWPRVDGPFDLGQFITESNRIDPQHDLSGTLLPGDRPGTLMYDNQRRAWDVLDDALTLECPLSGSLILDVHRELTRSVDSLEVQGASGQYRTREVHIESDSGPQATLHPLHIGPAMEAWCARVETLLRTAETDQAPLICWRAHADFECIHPFLDGNGRTGRLLLLYTLRRAGLPGTVIRFEERGAYYSALRTYAQAHYHPHDRVRLDPDPYGAAHDPAAH</sequence>
<dbReference type="SUPFAM" id="SSF140931">
    <property type="entry name" value="Fic-like"/>
    <property type="match status" value="1"/>
</dbReference>
<name>A0AAE3XDS5_9DEIO</name>
<comment type="caution">
    <text evidence="12">The sequence shown here is derived from an EMBL/GenBank/DDBJ whole genome shotgun (WGS) entry which is preliminary data.</text>
</comment>
<accession>A0AAE3XDS5</accession>
<feature type="active site" evidence="9">
    <location>
        <position position="152"/>
    </location>
</feature>
<reference evidence="12" key="1">
    <citation type="submission" date="2023-07" db="EMBL/GenBank/DDBJ databases">
        <title>Sorghum-associated microbial communities from plants grown in Nebraska, USA.</title>
        <authorList>
            <person name="Schachtman D."/>
        </authorList>
    </citation>
    <scope>NUCLEOTIDE SEQUENCE</scope>
    <source>
        <strain evidence="12">BE330</strain>
    </source>
</reference>
<evidence type="ECO:0000256" key="1">
    <source>
        <dbReference type="ARBA" id="ARBA00004167"/>
    </source>
</evidence>
<evidence type="ECO:0000256" key="3">
    <source>
        <dbReference type="ARBA" id="ARBA00022737"/>
    </source>
</evidence>
<proteinExistence type="predicted"/>
<dbReference type="PANTHER" id="PTHR13504">
    <property type="entry name" value="FIDO DOMAIN-CONTAINING PROTEIN DDB_G0283145"/>
    <property type="match status" value="1"/>
</dbReference>
<keyword evidence="4 10" id="KW-0547">Nucleotide-binding</keyword>
<evidence type="ECO:0000256" key="9">
    <source>
        <dbReference type="PIRSR" id="PIRSR640198-1"/>
    </source>
</evidence>
<keyword evidence="6 10" id="KW-0067">ATP-binding</keyword>
<dbReference type="PROSITE" id="PS51459">
    <property type="entry name" value="FIDO"/>
    <property type="match status" value="1"/>
</dbReference>
<evidence type="ECO:0000256" key="2">
    <source>
        <dbReference type="ARBA" id="ARBA00022692"/>
    </source>
</evidence>
<evidence type="ECO:0000313" key="12">
    <source>
        <dbReference type="EMBL" id="MDR6219008.1"/>
    </source>
</evidence>